<dbReference type="GO" id="GO:0012505">
    <property type="term" value="C:endomembrane system"/>
    <property type="evidence" value="ECO:0007669"/>
    <property type="project" value="UniProtKB-SubCell"/>
</dbReference>
<comment type="subcellular location">
    <subcellularLocation>
        <location evidence="1">Endomembrane system</location>
        <topology evidence="1">Multi-pass membrane protein</topology>
    </subcellularLocation>
</comment>
<reference evidence="7" key="2">
    <citation type="submission" date="2011-03" db="EMBL/GenBank/DDBJ databases">
        <title>The Genome Sequence of Vavraia culicis strain floridensis.</title>
        <authorList>
            <consortium name="The Broad Institute Genome Sequencing Platform"/>
            <person name="Cuomo C."/>
            <person name="Becnel J."/>
            <person name="Sanscrainte N."/>
            <person name="Young S.K."/>
            <person name="Zeng Q."/>
            <person name="Gargeya S."/>
            <person name="Fitzgerald M."/>
            <person name="Haas B."/>
            <person name="Abouelleil A."/>
            <person name="Alvarado L."/>
            <person name="Arachchi H.M."/>
            <person name="Berlin A."/>
            <person name="Chapman S.B."/>
            <person name="Gearin G."/>
            <person name="Goldberg J."/>
            <person name="Griggs A."/>
            <person name="Gujja S."/>
            <person name="Hansen M."/>
            <person name="Heiman D."/>
            <person name="Howarth C."/>
            <person name="Larimer J."/>
            <person name="Lui A."/>
            <person name="MacDonald P.J.P."/>
            <person name="McCowen C."/>
            <person name="Montmayeur A."/>
            <person name="Murphy C."/>
            <person name="Neiman D."/>
            <person name="Pearson M."/>
            <person name="Priest M."/>
            <person name="Roberts A."/>
            <person name="Saif S."/>
            <person name="Shea T."/>
            <person name="Sisk P."/>
            <person name="Stolte C."/>
            <person name="Sykes S."/>
            <person name="Wortman J."/>
            <person name="Nusbaum C."/>
            <person name="Birren B."/>
        </authorList>
    </citation>
    <scope>NUCLEOTIDE SEQUENCE</scope>
    <source>
        <strain evidence="7">Floridensis</strain>
    </source>
</reference>
<evidence type="ECO:0000313" key="7">
    <source>
        <dbReference type="EMBL" id="ELA46710.1"/>
    </source>
</evidence>
<evidence type="ECO:0000256" key="4">
    <source>
        <dbReference type="ARBA" id="ARBA00023136"/>
    </source>
</evidence>
<keyword evidence="3 5" id="KW-1133">Transmembrane helix</keyword>
<dbReference type="VEuPathDB" id="MicrosporidiaDB:VCUG_01799"/>
<feature type="transmembrane region" description="Helical" evidence="5">
    <location>
        <begin position="198"/>
        <end position="217"/>
    </location>
</feature>
<evidence type="ECO:0000256" key="6">
    <source>
        <dbReference type="SAM" id="SignalP"/>
    </source>
</evidence>
<accession>L2GUC4</accession>
<dbReference type="AlphaFoldDB" id="L2GUC4"/>
<reference evidence="9" key="1">
    <citation type="submission" date="2011-03" db="EMBL/GenBank/DDBJ databases">
        <title>The genome sequence of Vavraia culicis strain floridensis.</title>
        <authorList>
            <consortium name="The Broad Institute Genome Sequencing Platform"/>
            <person name="Cuomo C."/>
            <person name="Becnel J."/>
            <person name="Sanscrainte N."/>
            <person name="Young S.K."/>
            <person name="Zeng Q."/>
            <person name="Gargeya S."/>
            <person name="Fitzgerald M."/>
            <person name="Haas B."/>
            <person name="Abouelleil A."/>
            <person name="Alvarado L."/>
            <person name="Arachchi H.M."/>
            <person name="Berlin A."/>
            <person name="Chapman S.B."/>
            <person name="Gearin G."/>
            <person name="Goldberg J."/>
            <person name="Griggs A."/>
            <person name="Gujja S."/>
            <person name="Hansen M."/>
            <person name="Heiman D."/>
            <person name="Howarth C."/>
            <person name="Larimer J."/>
            <person name="Lui A."/>
            <person name="MacDonald P.J.P."/>
            <person name="McCowen C."/>
            <person name="Montmayeur A."/>
            <person name="Murphy C."/>
            <person name="Neiman D."/>
            <person name="Pearson M."/>
            <person name="Priest M."/>
            <person name="Roberts A."/>
            <person name="Saif S."/>
            <person name="Shea T."/>
            <person name="Sisk P."/>
            <person name="Stolte C."/>
            <person name="Sykes S."/>
            <person name="Wortman J."/>
            <person name="Nusbaum C."/>
            <person name="Birren B."/>
        </authorList>
    </citation>
    <scope>NUCLEOTIDE SEQUENCE [LARGE SCALE GENOMIC DNA]</scope>
    <source>
        <strain evidence="9">floridensis</strain>
    </source>
</reference>
<protein>
    <recommendedName>
        <fullName evidence="10">FAR-17a/AIG1-like protein</fullName>
    </recommendedName>
</protein>
<dbReference type="Proteomes" id="UP000011081">
    <property type="component" value="Unassembled WGS sequence"/>
</dbReference>
<feature type="signal peptide" evidence="6">
    <location>
        <begin position="1"/>
        <end position="21"/>
    </location>
</feature>
<sequence length="237" mass="27386">MIRSAVLFLGCFLIIFGIVDCLSSVEYKSYVRANGAARYVYLTNICAYVSIVCFTFGLILRIGKVITAKRYFFARLTTLRKQLVLRRCYVSVLPFMLTVNSTVMSGYWYLFFTDQDSIVTREPGTDHKPNTFINLCKHFVPWIVTLIEALFVRARYTVRTFAAVVVFAVLYYTLIRTYHAHSGKWPYKFFNGQSYTKVLVLVCVFALAGLVIAYTILKVHEFVRRNYLDRQKSNKPG</sequence>
<dbReference type="OrthoDB" id="2190919at2759"/>
<proteinExistence type="predicted"/>
<dbReference type="PANTHER" id="PTHR10989">
    <property type="entry name" value="ANDROGEN-INDUCED PROTEIN 1-RELATED"/>
    <property type="match status" value="1"/>
</dbReference>
<keyword evidence="4 5" id="KW-0472">Membrane</keyword>
<organism evidence="7 9">
    <name type="scientific">Vavraia culicis (isolate floridensis)</name>
    <name type="common">Microsporidian parasite</name>
    <dbReference type="NCBI Taxonomy" id="948595"/>
    <lineage>
        <taxon>Eukaryota</taxon>
        <taxon>Fungi</taxon>
        <taxon>Fungi incertae sedis</taxon>
        <taxon>Microsporidia</taxon>
        <taxon>Pleistophoridae</taxon>
        <taxon>Vavraia</taxon>
    </lineage>
</organism>
<evidence type="ECO:0000256" key="1">
    <source>
        <dbReference type="ARBA" id="ARBA00004127"/>
    </source>
</evidence>
<evidence type="ECO:0000256" key="5">
    <source>
        <dbReference type="SAM" id="Phobius"/>
    </source>
</evidence>
<dbReference type="GeneID" id="19879667"/>
<feature type="transmembrane region" description="Helical" evidence="5">
    <location>
        <begin position="158"/>
        <end position="178"/>
    </location>
</feature>
<keyword evidence="6" id="KW-0732">Signal</keyword>
<evidence type="ECO:0008006" key="10">
    <source>
        <dbReference type="Google" id="ProtNLM"/>
    </source>
</evidence>
<dbReference type="OMA" id="WHIDKSL"/>
<dbReference type="EMBL" id="GL877435">
    <property type="protein sequence ID" value="ELA46710.1"/>
    <property type="molecule type" value="Genomic_DNA"/>
</dbReference>
<feature type="chain" id="PRO_5007687850" description="FAR-17a/AIG1-like protein" evidence="6">
    <location>
        <begin position="22"/>
        <end position="237"/>
    </location>
</feature>
<dbReference type="Pfam" id="PF04750">
    <property type="entry name" value="Far-17a_AIG1"/>
    <property type="match status" value="1"/>
</dbReference>
<gene>
    <name evidence="7" type="ORF">VCUG_01796</name>
    <name evidence="8" type="ORF">VCUG_01799</name>
</gene>
<evidence type="ECO:0000313" key="9">
    <source>
        <dbReference type="Proteomes" id="UP000011081"/>
    </source>
</evidence>
<feature type="transmembrane region" description="Helical" evidence="5">
    <location>
        <begin position="45"/>
        <end position="67"/>
    </location>
</feature>
<evidence type="ECO:0000313" key="8">
    <source>
        <dbReference type="EMBL" id="ELA46713.1"/>
    </source>
</evidence>
<evidence type="ECO:0000256" key="3">
    <source>
        <dbReference type="ARBA" id="ARBA00022989"/>
    </source>
</evidence>
<dbReference type="GO" id="GO:0016020">
    <property type="term" value="C:membrane"/>
    <property type="evidence" value="ECO:0007669"/>
    <property type="project" value="InterPro"/>
</dbReference>
<dbReference type="HOGENOM" id="CLU_1171377_0_0_1"/>
<keyword evidence="2 5" id="KW-0812">Transmembrane</keyword>
<dbReference type="RefSeq" id="XP_008074813.1">
    <property type="nucleotide sequence ID" value="XM_008076622.1"/>
</dbReference>
<dbReference type="EMBL" id="GL877435">
    <property type="protein sequence ID" value="ELA46713.1"/>
    <property type="molecule type" value="Genomic_DNA"/>
</dbReference>
<feature type="transmembrane region" description="Helical" evidence="5">
    <location>
        <begin position="88"/>
        <end position="111"/>
    </location>
</feature>
<dbReference type="VEuPathDB" id="MicrosporidiaDB:VCUG_01796"/>
<name>L2GUC4_VAVCU</name>
<dbReference type="RefSeq" id="XP_008074810.1">
    <property type="nucleotide sequence ID" value="XM_008076619.1"/>
</dbReference>
<dbReference type="InterPro" id="IPR006838">
    <property type="entry name" value="ADTRP_AIG1"/>
</dbReference>
<feature type="transmembrane region" description="Helical" evidence="5">
    <location>
        <begin position="131"/>
        <end position="151"/>
    </location>
</feature>
<evidence type="ECO:0000256" key="2">
    <source>
        <dbReference type="ARBA" id="ARBA00022692"/>
    </source>
</evidence>
<dbReference type="PANTHER" id="PTHR10989:SF16">
    <property type="entry name" value="AT02829P-RELATED"/>
    <property type="match status" value="1"/>
</dbReference>
<reference evidence="7" key="3">
    <citation type="submission" date="2011-03" db="EMBL/GenBank/DDBJ databases">
        <authorList>
            <consortium name="The Broad Institute Genome Sequencing Platform"/>
            <consortium name="The Broad Institute Genome Sequencing Center for Infectious Disease"/>
            <person name="Cuomo C."/>
            <person name="Becnel J."/>
            <person name="Sanscrainte N."/>
            <person name="Young S.K."/>
            <person name="Zeng Q."/>
            <person name="Gargeya S."/>
            <person name="Fitzgerald M."/>
            <person name="Haas B."/>
            <person name="Abouelleil A."/>
            <person name="Alvarado L."/>
            <person name="Arachchi H.M."/>
            <person name="Berlin A."/>
            <person name="Brown A."/>
            <person name="Chapman S.B."/>
            <person name="Chen Z."/>
            <person name="Dunbar C."/>
            <person name="Freedman E."/>
            <person name="Gearin G."/>
            <person name="Gellesch M."/>
            <person name="Goldberg J."/>
            <person name="Griggs A."/>
            <person name="Gujja S."/>
            <person name="Heilman E.R."/>
            <person name="Heiman D."/>
            <person name="Howarth C."/>
            <person name="Larson L."/>
            <person name="Lui A."/>
            <person name="MacDonald P.J.P."/>
            <person name="Mehta T."/>
            <person name="Montmayeur A."/>
            <person name="Murphy C."/>
            <person name="Neiman D."/>
            <person name="Pearson M."/>
            <person name="Priest M."/>
            <person name="Roberts A."/>
            <person name="Saif S."/>
            <person name="Shea T."/>
            <person name="Shenoy N."/>
            <person name="Sisk P."/>
            <person name="Stolte C."/>
            <person name="Sykes S."/>
            <person name="White J."/>
            <person name="Yandava C."/>
            <person name="Wortman J."/>
            <person name="Nusbaum C."/>
            <person name="Birren B."/>
        </authorList>
    </citation>
    <scope>NUCLEOTIDE SEQUENCE</scope>
    <source>
        <strain evidence="7">Floridensis</strain>
    </source>
</reference>
<keyword evidence="9" id="KW-1185">Reference proteome</keyword>
<dbReference type="GeneID" id="19879670"/>